<dbReference type="GO" id="GO:0006364">
    <property type="term" value="P:rRNA processing"/>
    <property type="evidence" value="ECO:0007669"/>
    <property type="project" value="InterPro"/>
</dbReference>
<feature type="region of interest" description="Disordered" evidence="4">
    <location>
        <begin position="448"/>
        <end position="574"/>
    </location>
</feature>
<dbReference type="EMBL" id="AMBO01000241">
    <property type="protein sequence ID" value="EKD03744.1"/>
    <property type="molecule type" value="Genomic_DNA"/>
</dbReference>
<evidence type="ECO:0000256" key="2">
    <source>
        <dbReference type="ARBA" id="ARBA00022553"/>
    </source>
</evidence>
<feature type="compositionally biased region" description="Acidic residues" evidence="4">
    <location>
        <begin position="606"/>
        <end position="620"/>
    </location>
</feature>
<accession>K1WRX8</accession>
<proteinExistence type="predicted"/>
<feature type="region of interest" description="Disordered" evidence="4">
    <location>
        <begin position="588"/>
        <end position="621"/>
    </location>
</feature>
<feature type="region of interest" description="Disordered" evidence="4">
    <location>
        <begin position="89"/>
        <end position="234"/>
    </location>
</feature>
<feature type="compositionally biased region" description="Acidic residues" evidence="4">
    <location>
        <begin position="147"/>
        <end position="156"/>
    </location>
</feature>
<evidence type="ECO:0000256" key="1">
    <source>
        <dbReference type="ARBA" id="ARBA00004604"/>
    </source>
</evidence>
<feature type="compositionally biased region" description="Basic and acidic residues" evidence="4">
    <location>
        <begin position="117"/>
        <end position="130"/>
    </location>
</feature>
<feature type="region of interest" description="Disordered" evidence="4">
    <location>
        <begin position="1"/>
        <end position="76"/>
    </location>
</feature>
<protein>
    <recommendedName>
        <fullName evidence="7">U3 small nucleolar RNA-associated protein 14</fullName>
    </recommendedName>
</protein>
<dbReference type="Pfam" id="PF04615">
    <property type="entry name" value="Utp14"/>
    <property type="match status" value="1"/>
</dbReference>
<keyword evidence="2" id="KW-0597">Phosphoprotein</keyword>
<feature type="compositionally biased region" description="Acidic residues" evidence="4">
    <location>
        <begin position="537"/>
        <end position="549"/>
    </location>
</feature>
<sequence>MARKNSRASAVFSASTEGKKKSKPKGKGKVRDNVDDAYTFEQELPKRHRTAESKFALTREEKVGGARRIDDEDEDDMNARIRKVAMMIAGDDKADVLDSDDEDVESDDAWDSEGSDEERWGDAFRKLEKGKGKKGKGKEEVLKINLDETDDEESDPEVERSPKTAFKSAFPEEEGEDDEDEDDEEDDEGDDEDDDDDEEEDEDDEEEDEEMFEDPELPSDLSDDSDEDLDGLDAFVDNLAAADKKSKAQPDAEKKRRVLPVAKGPGLADGENKVDLSSLIASAPGLAGASSLLPSKKENKSTSVLKGGVLAAPLPTRVQERLDREAAYEQTKQEGQKWSTLMKRVKEAEHLSFPLQATERGGVKSSGEVVATFKPENEHESAVQALLAKANLTDSGVTAAEDAALRGQDLSPEEIAARRAELRHQRELMFRAEAKAKRVAKIKSKTFRKLKRKREAKAAGDGPSLEDLERLDPEAAAEERERLDRERALERATQRHSARNRWATNAAPTDEAMEARQDMFDMRDRLRAKVHAKDGSESESSESEDDSDEEAIKTRAFDQLSKLDSKLPEVPQKKGLMQMAFMKKAEEREMKKVAEEEANLRRDLEMFGDDSDSGSDSDEAEVLKLGEGRMVFGRAAGDDKPAKAKPAAPAANGSATKARSRSPSPAVGVFGDVNPWLDGTNSGPSRKRNKLTATAGPHADGFHEEG</sequence>
<name>K1WRX8_TRIAC</name>
<dbReference type="OrthoDB" id="277439at2759"/>
<comment type="subcellular location">
    <subcellularLocation>
        <location evidence="1">Nucleus</location>
        <location evidence="1">Nucleolus</location>
    </subcellularLocation>
</comment>
<dbReference type="STRING" id="1220162.K1WRX8"/>
<feature type="compositionally biased region" description="Basic and acidic residues" evidence="4">
    <location>
        <begin position="513"/>
        <end position="536"/>
    </location>
</feature>
<dbReference type="HOGENOM" id="CLU_003783_0_1_1"/>
<feature type="compositionally biased region" description="Basic and acidic residues" evidence="4">
    <location>
        <begin position="550"/>
        <end position="567"/>
    </location>
</feature>
<comment type="caution">
    <text evidence="5">The sequence shown here is derived from an EMBL/GenBank/DDBJ whole genome shotgun (WGS) entry which is preliminary data.</text>
</comment>
<dbReference type="PANTHER" id="PTHR14150">
    <property type="entry name" value="U3 SMALL NUCLEOLAR RNA-ASSOCIATED PROTEIN 14"/>
    <property type="match status" value="1"/>
</dbReference>
<dbReference type="PANTHER" id="PTHR14150:SF12">
    <property type="entry name" value="U3 SMALL NUCLEOLAR RNA-ASSOCIATED PROTEIN 14 HOMOLOG A"/>
    <property type="match status" value="1"/>
</dbReference>
<dbReference type="OMA" id="NEHESAV"/>
<organism evidence="5 6">
    <name type="scientific">Trichosporon asahii var. asahii (strain CBS 8904)</name>
    <name type="common">Yeast</name>
    <dbReference type="NCBI Taxonomy" id="1220162"/>
    <lineage>
        <taxon>Eukaryota</taxon>
        <taxon>Fungi</taxon>
        <taxon>Dikarya</taxon>
        <taxon>Basidiomycota</taxon>
        <taxon>Agaricomycotina</taxon>
        <taxon>Tremellomycetes</taxon>
        <taxon>Trichosporonales</taxon>
        <taxon>Trichosporonaceae</taxon>
        <taxon>Trichosporon</taxon>
    </lineage>
</organism>
<evidence type="ECO:0008006" key="7">
    <source>
        <dbReference type="Google" id="ProtNLM"/>
    </source>
</evidence>
<feature type="compositionally biased region" description="Basic and acidic residues" evidence="4">
    <location>
        <begin position="57"/>
        <end position="70"/>
    </location>
</feature>
<keyword evidence="6" id="KW-1185">Reference proteome</keyword>
<feature type="region of interest" description="Disordered" evidence="4">
    <location>
        <begin position="634"/>
        <end position="706"/>
    </location>
</feature>
<dbReference type="InterPro" id="IPR006709">
    <property type="entry name" value="SSU_processome_Utp14"/>
</dbReference>
<dbReference type="InParanoid" id="K1WRX8"/>
<dbReference type="eggNOG" id="KOG2172">
    <property type="taxonomic scope" value="Eukaryota"/>
</dbReference>
<feature type="compositionally biased region" description="Basic and acidic residues" evidence="4">
    <location>
        <begin position="588"/>
        <end position="605"/>
    </location>
</feature>
<gene>
    <name evidence="5" type="ORF">A1Q2_01970</name>
</gene>
<dbReference type="GO" id="GO:0032040">
    <property type="term" value="C:small-subunit processome"/>
    <property type="evidence" value="ECO:0007669"/>
    <property type="project" value="InterPro"/>
</dbReference>
<feature type="compositionally biased region" description="Basic and acidic residues" evidence="4">
    <location>
        <begin position="137"/>
        <end position="146"/>
    </location>
</feature>
<evidence type="ECO:0000313" key="6">
    <source>
        <dbReference type="Proteomes" id="UP000006757"/>
    </source>
</evidence>
<feature type="compositionally biased region" description="Acidic residues" evidence="4">
    <location>
        <begin position="171"/>
        <end position="231"/>
    </location>
</feature>
<dbReference type="Proteomes" id="UP000006757">
    <property type="component" value="Unassembled WGS sequence"/>
</dbReference>
<evidence type="ECO:0000256" key="4">
    <source>
        <dbReference type="SAM" id="MobiDB-lite"/>
    </source>
</evidence>
<evidence type="ECO:0000313" key="5">
    <source>
        <dbReference type="EMBL" id="EKD03744.1"/>
    </source>
</evidence>
<feature type="compositionally biased region" description="Basic and acidic residues" evidence="4">
    <location>
        <begin position="467"/>
        <end position="493"/>
    </location>
</feature>
<feature type="compositionally biased region" description="Acidic residues" evidence="4">
    <location>
        <begin position="97"/>
        <end position="116"/>
    </location>
</feature>
<reference evidence="5 6" key="1">
    <citation type="journal article" date="2012" name="Eukaryot. Cell">
        <title>Genome sequence of the Trichosporon asahii environmental strain CBS 8904.</title>
        <authorList>
            <person name="Yang R.Y."/>
            <person name="Li H.T."/>
            <person name="Zhu H."/>
            <person name="Zhou G.P."/>
            <person name="Wang M."/>
            <person name="Wang L."/>
        </authorList>
    </citation>
    <scope>NUCLEOTIDE SEQUENCE [LARGE SCALE GENOMIC DNA]</scope>
    <source>
        <strain evidence="5 6">CBS 8904</strain>
    </source>
</reference>
<feature type="compositionally biased region" description="Low complexity" evidence="4">
    <location>
        <begin position="644"/>
        <end position="657"/>
    </location>
</feature>
<keyword evidence="3" id="KW-0539">Nucleus</keyword>
<evidence type="ECO:0000256" key="3">
    <source>
        <dbReference type="ARBA" id="ARBA00023242"/>
    </source>
</evidence>
<dbReference type="AlphaFoldDB" id="K1WRX8"/>